<evidence type="ECO:0000256" key="6">
    <source>
        <dbReference type="ARBA" id="ARBA00022989"/>
    </source>
</evidence>
<dbReference type="GO" id="GO:0042802">
    <property type="term" value="F:identical protein binding"/>
    <property type="evidence" value="ECO:0007669"/>
    <property type="project" value="UniProtKB-ARBA"/>
</dbReference>
<dbReference type="Ensembl" id="ENSSSCT00055009398.1">
    <property type="protein sequence ID" value="ENSSSCP00055007464.1"/>
    <property type="gene ID" value="ENSSSCG00055004767.1"/>
</dbReference>
<protein>
    <submittedName>
        <fullName evidence="11">BCL2 interacting protein 3</fullName>
    </submittedName>
</protein>
<evidence type="ECO:0000313" key="12">
    <source>
        <dbReference type="Proteomes" id="UP000314985"/>
    </source>
</evidence>
<dbReference type="Proteomes" id="UP000694720">
    <property type="component" value="Unplaced"/>
</dbReference>
<keyword evidence="8 10" id="KW-0472">Membrane</keyword>
<evidence type="ECO:0000256" key="7">
    <source>
        <dbReference type="ARBA" id="ARBA00023128"/>
    </source>
</evidence>
<evidence type="ECO:0000256" key="2">
    <source>
        <dbReference type="ARBA" id="ARBA00004325"/>
    </source>
</evidence>
<name>A0A4X1V8I3_PIG</name>
<reference evidence="11" key="2">
    <citation type="submission" date="2025-05" db="UniProtKB">
        <authorList>
            <consortium name="Ensembl"/>
        </authorList>
    </citation>
    <scope>IDENTIFICATION</scope>
</reference>
<evidence type="ECO:0000313" key="11">
    <source>
        <dbReference type="Ensembl" id="ENSSSCP00070037540.1"/>
    </source>
</evidence>
<sequence length="329" mass="36277">MQGAFPVGRLWGHTLWRRESTRAGAAAVWTVGRRPARPAGSPRRRRIWAKLSGVLGPEAPRPVWVPPAWRGRVSAELEVVGLGCWELQRPREQRPSRSLFKLLASVGASRLKAGLYRGPGARPSFPRGSSGSLALFTGLPCSRRFLVSRKDKERGQRLCGRPCPPLAAGGQCLRWDLARRGAEGREGVPLPGRLRAPAAGLPPGWEVSTGGRGARGTPLVALSIDTQSEEDYMERRREVESLLKKNSDWIWDWSSRPENVPPAKEFLLFKHPKRTTTLSMRNTSVMKKGGVFSAEFLKVFLPSLLLSHLLAIGLGIYIGRRLTTSPSGF</sequence>
<dbReference type="Proteomes" id="UP000694728">
    <property type="component" value="Unplaced"/>
</dbReference>
<feature type="region of interest" description="Disordered" evidence="9">
    <location>
        <begin position="188"/>
        <end position="212"/>
    </location>
</feature>
<dbReference type="PANTHER" id="PTHR15186:SF4">
    <property type="entry name" value="BCL2_ADENOVIRUS E1B 19 KDA PROTEIN-INTERACTING PROTEIN 3"/>
    <property type="match status" value="1"/>
</dbReference>
<proteinExistence type="inferred from homology"/>
<dbReference type="Ensembl" id="ENSSSCT00035100179.1">
    <property type="protein sequence ID" value="ENSSSCP00035042510.1"/>
    <property type="gene ID" value="ENSSSCG00035073857.1"/>
</dbReference>
<evidence type="ECO:0000256" key="10">
    <source>
        <dbReference type="SAM" id="Phobius"/>
    </source>
</evidence>
<dbReference type="Gene3D" id="6.10.250.1020">
    <property type="match status" value="1"/>
</dbReference>
<evidence type="ECO:0000256" key="3">
    <source>
        <dbReference type="ARBA" id="ARBA00007710"/>
    </source>
</evidence>
<keyword evidence="7" id="KW-0496">Mitochondrion</keyword>
<comment type="subcellular location">
    <subcellularLocation>
        <location evidence="1">Membrane</location>
        <topology evidence="1">Single-pass membrane protein</topology>
    </subcellularLocation>
    <subcellularLocation>
        <location evidence="2">Mitochondrion membrane</location>
    </subcellularLocation>
</comment>
<dbReference type="GO" id="GO:0006915">
    <property type="term" value="P:apoptotic process"/>
    <property type="evidence" value="ECO:0007669"/>
    <property type="project" value="UniProtKB-KW"/>
</dbReference>
<keyword evidence="6 10" id="KW-1133">Transmembrane helix</keyword>
<dbReference type="GO" id="GO:0031966">
    <property type="term" value="C:mitochondrial membrane"/>
    <property type="evidence" value="ECO:0007669"/>
    <property type="project" value="UniProtKB-SubCell"/>
</dbReference>
<dbReference type="InterPro" id="IPR010548">
    <property type="entry name" value="BNIP3"/>
</dbReference>
<dbReference type="Proteomes" id="UP000694724">
    <property type="component" value="Unplaced"/>
</dbReference>
<dbReference type="AlphaFoldDB" id="A0A4X1V8I3"/>
<evidence type="ECO:0000256" key="8">
    <source>
        <dbReference type="ARBA" id="ARBA00023136"/>
    </source>
</evidence>
<dbReference type="Ensembl" id="ENSSSCT00045031801.1">
    <property type="protein sequence ID" value="ENSSSCP00045022026.1"/>
    <property type="gene ID" value="ENSSSCG00045018643.1"/>
</dbReference>
<comment type="similarity">
    <text evidence="3">Belongs to the NIP3 family.</text>
</comment>
<organism evidence="11 12">
    <name type="scientific">Sus scrofa</name>
    <name type="common">Pig</name>
    <dbReference type="NCBI Taxonomy" id="9823"/>
    <lineage>
        <taxon>Eukaryota</taxon>
        <taxon>Metazoa</taxon>
        <taxon>Chordata</taxon>
        <taxon>Craniata</taxon>
        <taxon>Vertebrata</taxon>
        <taxon>Euteleostomi</taxon>
        <taxon>Mammalia</taxon>
        <taxon>Eutheria</taxon>
        <taxon>Laurasiatheria</taxon>
        <taxon>Artiodactyla</taxon>
        <taxon>Suina</taxon>
        <taxon>Suidae</taxon>
        <taxon>Sus</taxon>
    </lineage>
</organism>
<dbReference type="Ensembl" id="ENSSSCT00070044553.1">
    <property type="protein sequence ID" value="ENSSSCP00070037540.1"/>
    <property type="gene ID" value="ENSSSCG00070022406.1"/>
</dbReference>
<keyword evidence="4 10" id="KW-0812">Transmembrane</keyword>
<dbReference type="GO" id="GO:0043065">
    <property type="term" value="P:positive regulation of apoptotic process"/>
    <property type="evidence" value="ECO:0007669"/>
    <property type="project" value="InterPro"/>
</dbReference>
<evidence type="ECO:0000256" key="4">
    <source>
        <dbReference type="ARBA" id="ARBA00022692"/>
    </source>
</evidence>
<dbReference type="Proteomes" id="UP000694727">
    <property type="component" value="Unplaced"/>
</dbReference>
<reference evidence="11 12" key="1">
    <citation type="submission" date="2017-08" db="EMBL/GenBank/DDBJ databases">
        <title>USMARCv1.0.</title>
        <authorList>
            <person name="Hannum G.I."/>
            <person name="Koren S."/>
            <person name="Schroeder S.G."/>
            <person name="Chin S.C."/>
            <person name="Nonneman D.J."/>
            <person name="Becker S.A."/>
            <person name="Rosen B.D."/>
            <person name="Bickhart D.M."/>
            <person name="Putnam N.H."/>
            <person name="Green R.E."/>
            <person name="Tuggle C.K."/>
            <person name="Liu H."/>
            <person name="Rohrer G.A."/>
            <person name="Warr A."/>
            <person name="Hall R."/>
            <person name="Kim K."/>
            <person name="Hume D.A."/>
            <person name="Talbot R."/>
            <person name="Chow W."/>
            <person name="Howe K."/>
            <person name="Schwartz A.S."/>
            <person name="Watson M."/>
            <person name="Archibald A.L."/>
            <person name="Phillippy A.M."/>
            <person name="Smith T.P.L."/>
        </authorList>
    </citation>
    <scope>NUCLEOTIDE SEQUENCE [LARGE SCALE GENOMIC DNA]</scope>
</reference>
<dbReference type="PANTHER" id="PTHR15186">
    <property type="entry name" value="RE48077P"/>
    <property type="match status" value="1"/>
</dbReference>
<evidence type="ECO:0000256" key="5">
    <source>
        <dbReference type="ARBA" id="ARBA00022703"/>
    </source>
</evidence>
<dbReference type="Proteomes" id="UP000314985">
    <property type="component" value="Chromosome 14"/>
</dbReference>
<accession>A0A4X1V8I3</accession>
<evidence type="ECO:0000256" key="9">
    <source>
        <dbReference type="SAM" id="MobiDB-lite"/>
    </source>
</evidence>
<feature type="transmembrane region" description="Helical" evidence="10">
    <location>
        <begin position="296"/>
        <end position="319"/>
    </location>
</feature>
<dbReference type="Ensembl" id="ENSSSCT00025080497.1">
    <property type="protein sequence ID" value="ENSSSCP00025034995.1"/>
    <property type="gene ID" value="ENSSSCG00025058691.1"/>
</dbReference>
<keyword evidence="5" id="KW-0053">Apoptosis</keyword>
<gene>
    <name evidence="11" type="primary">BNIP3</name>
</gene>
<evidence type="ECO:0000256" key="1">
    <source>
        <dbReference type="ARBA" id="ARBA00004167"/>
    </source>
</evidence>
<dbReference type="Pfam" id="PF06553">
    <property type="entry name" value="BNIP3"/>
    <property type="match status" value="1"/>
</dbReference>